<dbReference type="InterPro" id="IPR005491">
    <property type="entry name" value="ENT_dom"/>
</dbReference>
<dbReference type="STRING" id="4565.A0A077RSE8"/>
<proteinExistence type="predicted"/>
<dbReference type="Gene3D" id="1.10.1240.40">
    <property type="entry name" value="ENT domain"/>
    <property type="match status" value="1"/>
</dbReference>
<evidence type="ECO:0000259" key="4">
    <source>
        <dbReference type="PROSITE" id="PS51138"/>
    </source>
</evidence>
<dbReference type="SMART" id="SM01191">
    <property type="entry name" value="ENT"/>
    <property type="match status" value="1"/>
</dbReference>
<evidence type="ECO:0000256" key="2">
    <source>
        <dbReference type="ARBA" id="ARBA00023242"/>
    </source>
</evidence>
<dbReference type="InterPro" id="IPR033485">
    <property type="entry name" value="EMSY-LIKE_plant"/>
</dbReference>
<gene>
    <name evidence="5" type="ORF">CFC21_039613</name>
</gene>
<keyword evidence="2" id="KW-0539">Nucleus</keyword>
<evidence type="ECO:0000256" key="3">
    <source>
        <dbReference type="SAM" id="MobiDB-lite"/>
    </source>
</evidence>
<feature type="domain" description="ENT" evidence="4">
    <location>
        <begin position="383"/>
        <end position="447"/>
    </location>
</feature>
<evidence type="ECO:0000313" key="5">
    <source>
        <dbReference type="EMBL" id="KAF7027584.1"/>
    </source>
</evidence>
<sequence length="447" mass="48087">MRITLGMSLEAWVPTEAAAPPMAMGAWRAGEVVWGNGHSYVMRWFDGGPDSGRILRKFVRPLPDPAVKLPADLVAGDNVEVLDGSMWKWAEVVAADHDGRFEVKIVGSAQVLTADRGALRPRQVYGEKGWVVLHKGNKIPVESVVPSRPIPGKSINGKANNGNNLGGGKFAAPHAVKLAGQPTMKRSSCSVTVDGDVAPDAKRFHFHSSSKLFPKEARDGKRLHSSSKLFPKDAGYPSNCYLMKKRRQETSNDQSYYHEEACDVLGGTARDSSDTDDGSSSSSTSDRSSSSADGSDGDSSSSSSSSGSNSNGGVPEVPAAGEHCQENREASIPPPPSSREEEGQDSDDGRASVTMQHRPADEDEEEAVTTMKGNRQAAEVHDDHGRVHGLELEAYVSVMKAFRATGPLSWAKEELLSDLRLHLHVSGDEHLQLIRSLNGGNSKTRRN</sequence>
<comment type="subcellular location">
    <subcellularLocation>
        <location evidence="1">Nucleus</location>
    </subcellularLocation>
</comment>
<dbReference type="PROSITE" id="PS51138">
    <property type="entry name" value="ENT"/>
    <property type="match status" value="1"/>
</dbReference>
<dbReference type="OMA" id="HEEACDV"/>
<dbReference type="SUPFAM" id="SSF158639">
    <property type="entry name" value="ENT-like"/>
    <property type="match status" value="1"/>
</dbReference>
<reference evidence="5" key="1">
    <citation type="journal article" date="2017" name="Gigascience">
        <title>The first near-complete assembly of the hexaploid bread wheat genome, Triticum aestivum.</title>
        <authorList>
            <person name="Zimin A.V."/>
            <person name="Puiu D."/>
            <person name="Hall R."/>
            <person name="Kingan S."/>
            <person name="Clavijo B.J."/>
            <person name="Salzberg S.L."/>
        </authorList>
    </citation>
    <scope>NUCLEOTIDE SEQUENCE</scope>
    <source>
        <tissue evidence="5">Leaf</tissue>
    </source>
</reference>
<dbReference type="EMBL" id="CM022218">
    <property type="protein sequence ID" value="KAF7027584.1"/>
    <property type="molecule type" value="Genomic_DNA"/>
</dbReference>
<dbReference type="Pfam" id="PF03735">
    <property type="entry name" value="ENT"/>
    <property type="match status" value="1"/>
</dbReference>
<dbReference type="PANTHER" id="PTHR33432">
    <property type="entry name" value="PROTEIN EMSY-LIKE 4"/>
    <property type="match status" value="1"/>
</dbReference>
<comment type="caution">
    <text evidence="5">The sequence shown here is derived from an EMBL/GenBank/DDBJ whole genome shotgun (WGS) entry which is preliminary data.</text>
</comment>
<feature type="compositionally biased region" description="Low complexity" evidence="3">
    <location>
        <begin position="278"/>
        <end position="313"/>
    </location>
</feature>
<evidence type="ECO:0000256" key="1">
    <source>
        <dbReference type="ARBA" id="ARBA00004123"/>
    </source>
</evidence>
<protein>
    <recommendedName>
        <fullName evidence="4">ENT domain-containing protein</fullName>
    </recommendedName>
</protein>
<organism evidence="5">
    <name type="scientific">Triticum aestivum</name>
    <name type="common">Wheat</name>
    <dbReference type="NCBI Taxonomy" id="4565"/>
    <lineage>
        <taxon>Eukaryota</taxon>
        <taxon>Viridiplantae</taxon>
        <taxon>Streptophyta</taxon>
        <taxon>Embryophyta</taxon>
        <taxon>Tracheophyta</taxon>
        <taxon>Spermatophyta</taxon>
        <taxon>Magnoliopsida</taxon>
        <taxon>Liliopsida</taxon>
        <taxon>Poales</taxon>
        <taxon>Poaceae</taxon>
        <taxon>BOP clade</taxon>
        <taxon>Pooideae</taxon>
        <taxon>Triticodae</taxon>
        <taxon>Triticeae</taxon>
        <taxon>Triticinae</taxon>
        <taxon>Triticum</taxon>
    </lineage>
</organism>
<accession>A0A077RPX2</accession>
<reference evidence="5" key="2">
    <citation type="submission" date="2020-03" db="EMBL/GenBank/DDBJ databases">
        <title>The second near-complete assembly of the hexaploid bread wheat (Triticum aestivum) genome.</title>
        <authorList>
            <person name="Zimin A.V."/>
            <person name="Puiu D."/>
            <person name="Shumante A."/>
            <person name="Alonge M."/>
            <person name="Salzberg S.L."/>
        </authorList>
    </citation>
    <scope>NUCLEOTIDE SEQUENCE</scope>
    <source>
        <tissue evidence="5">Leaf</tissue>
    </source>
</reference>
<dbReference type="InterPro" id="IPR036142">
    <property type="entry name" value="ENT_dom-like_sf"/>
</dbReference>
<dbReference type="PANTHER" id="PTHR33432:SF35">
    <property type="entry name" value="OS01G0611200 PROTEIN"/>
    <property type="match status" value="1"/>
</dbReference>
<name>A0A077RPX2_WHEAT</name>
<dbReference type="Proteomes" id="UP000815260">
    <property type="component" value="Chromosome 3B"/>
</dbReference>
<feature type="region of interest" description="Disordered" evidence="3">
    <location>
        <begin position="267"/>
        <end position="381"/>
    </location>
</feature>